<keyword evidence="3" id="KW-0808">Transferase</keyword>
<dbReference type="Gene3D" id="1.10.287.690">
    <property type="entry name" value="Helix hairpin bin"/>
    <property type="match status" value="1"/>
</dbReference>
<dbReference type="GO" id="GO:0006260">
    <property type="term" value="P:DNA replication"/>
    <property type="evidence" value="ECO:0007669"/>
    <property type="project" value="UniProtKB-KW"/>
</dbReference>
<keyword evidence="4" id="KW-0548">Nucleotidyltransferase</keyword>
<dbReference type="Proteomes" id="UP000719412">
    <property type="component" value="Unassembled WGS sequence"/>
</dbReference>
<dbReference type="InterPro" id="IPR043502">
    <property type="entry name" value="DNA/RNA_pol_sf"/>
</dbReference>
<proteinExistence type="inferred from homology"/>
<gene>
    <name evidence="10" type="ORF">GEV33_014159</name>
</gene>
<name>A0A8J6H688_TENMO</name>
<evidence type="ECO:0000256" key="2">
    <source>
        <dbReference type="ARBA" id="ARBA00012417"/>
    </source>
</evidence>
<feature type="domain" description="DNA-directed DNA polymerase family B mitochondria/virus" evidence="9">
    <location>
        <begin position="151"/>
        <end position="330"/>
    </location>
</feature>
<dbReference type="GO" id="GO:0003677">
    <property type="term" value="F:DNA binding"/>
    <property type="evidence" value="ECO:0007669"/>
    <property type="project" value="UniProtKB-KW"/>
</dbReference>
<evidence type="ECO:0000313" key="10">
    <source>
        <dbReference type="EMBL" id="KAH0808632.1"/>
    </source>
</evidence>
<dbReference type="SUPFAM" id="SSF56672">
    <property type="entry name" value="DNA/RNA polymerases"/>
    <property type="match status" value="1"/>
</dbReference>
<dbReference type="GO" id="GO:0000166">
    <property type="term" value="F:nucleotide binding"/>
    <property type="evidence" value="ECO:0007669"/>
    <property type="project" value="InterPro"/>
</dbReference>
<dbReference type="InterPro" id="IPR004868">
    <property type="entry name" value="DNA-dir_DNA_pol_B_mt/vir"/>
</dbReference>
<comment type="catalytic activity">
    <reaction evidence="8">
        <text>DNA(n) + a 2'-deoxyribonucleoside 5'-triphosphate = DNA(n+1) + diphosphate</text>
        <dbReference type="Rhea" id="RHEA:22508"/>
        <dbReference type="Rhea" id="RHEA-COMP:17339"/>
        <dbReference type="Rhea" id="RHEA-COMP:17340"/>
        <dbReference type="ChEBI" id="CHEBI:33019"/>
        <dbReference type="ChEBI" id="CHEBI:61560"/>
        <dbReference type="ChEBI" id="CHEBI:173112"/>
        <dbReference type="EC" id="2.7.7.7"/>
    </reaction>
</comment>
<dbReference type="Gene3D" id="3.40.960.10">
    <property type="entry name" value="VSR Endonuclease"/>
    <property type="match status" value="1"/>
</dbReference>
<dbReference type="PANTHER" id="PTHR33568:SF3">
    <property type="entry name" value="DNA-DIRECTED DNA POLYMERASE"/>
    <property type="match status" value="1"/>
</dbReference>
<keyword evidence="5" id="KW-0235">DNA replication</keyword>
<keyword evidence="11" id="KW-1185">Reference proteome</keyword>
<comment type="caution">
    <text evidence="10">The sequence shown here is derived from an EMBL/GenBank/DDBJ whole genome shotgun (WGS) entry which is preliminary data.</text>
</comment>
<accession>A0A8J6H688</accession>
<dbReference type="EMBL" id="JABDTM020028632">
    <property type="protein sequence ID" value="KAH0808632.1"/>
    <property type="molecule type" value="Genomic_DNA"/>
</dbReference>
<dbReference type="PANTHER" id="PTHR33568">
    <property type="entry name" value="DNA POLYMERASE"/>
    <property type="match status" value="1"/>
</dbReference>
<evidence type="ECO:0000256" key="7">
    <source>
        <dbReference type="ARBA" id="ARBA00023125"/>
    </source>
</evidence>
<evidence type="ECO:0000313" key="11">
    <source>
        <dbReference type="Proteomes" id="UP000719412"/>
    </source>
</evidence>
<protein>
    <recommendedName>
        <fullName evidence="2">DNA-directed DNA polymerase</fullName>
        <ecNumber evidence="2">2.7.7.7</ecNumber>
    </recommendedName>
</protein>
<dbReference type="AlphaFoldDB" id="A0A8J6H688"/>
<comment type="similarity">
    <text evidence="1">Belongs to the DNA polymerase type-B family.</text>
</comment>
<keyword evidence="6" id="KW-0239">DNA-directed DNA polymerase</keyword>
<feature type="domain" description="DNA-directed DNA polymerase family B mitochondria/virus" evidence="9">
    <location>
        <begin position="362"/>
        <end position="462"/>
    </location>
</feature>
<reference evidence="10" key="2">
    <citation type="submission" date="2021-08" db="EMBL/GenBank/DDBJ databases">
        <authorList>
            <person name="Eriksson T."/>
        </authorList>
    </citation>
    <scope>NUCLEOTIDE SEQUENCE</scope>
    <source>
        <strain evidence="10">Stoneville</strain>
        <tissue evidence="10">Whole head</tissue>
    </source>
</reference>
<evidence type="ECO:0000256" key="8">
    <source>
        <dbReference type="ARBA" id="ARBA00049244"/>
    </source>
</evidence>
<sequence>MKPREREAFLNWHREQRSAGYIFDMRHEIIKYCREDGLLWEAHAHNFTIAHSGVGREARLKENLLVDGFCEETNTVYEFHGCFWHGCERCSSRLAAKRDALFLRRENTLRKEERVKRVGYNLVTMWECDFRKAIERDDELARFVKNERVTAQLHLKARDSFFGGRTNASKLYYKCEPGEQIKYYDVCSLYPFVNKYGKYPVGHPRIHVGPEACARLDIPRLEGLVKCTVLTPQDLYHPVLPYKCDGRLTFPLCRTCVEESCQTECEHEPEDRQLTGTYVADELRKAVEKHYRIIVIHEVWEYEVVQYDPTTKTGGLFSGYINNFLKIKQECSGWPSWCVTQDDRTRYIQNYYDREGIQLDPTKIAKNPGLRFVSKIMLNSFWGKFGQKENSAQTQIINQPADLFQLVMNPAVVVGNVTILNDERVLVSWERIEEDVLPLKTANVVVAAYTTAMARLELYKYLEQLGGEGVPPIGDFLGDLTDEMADYGPESHITELVSAGPKNYAYKFWCGNDGKFDTVCKVKGVTLHYENSGRVNFETIKSTVLGDPHRHVDLIDNRIVRNHVTTY</sequence>
<dbReference type="EC" id="2.7.7.7" evidence="2"/>
<evidence type="ECO:0000256" key="5">
    <source>
        <dbReference type="ARBA" id="ARBA00022705"/>
    </source>
</evidence>
<reference evidence="10" key="1">
    <citation type="journal article" date="2020" name="J Insects Food Feed">
        <title>The yellow mealworm (Tenebrio molitor) genome: a resource for the emerging insects as food and feed industry.</title>
        <authorList>
            <person name="Eriksson T."/>
            <person name="Andere A."/>
            <person name="Kelstrup H."/>
            <person name="Emery V."/>
            <person name="Picard C."/>
        </authorList>
    </citation>
    <scope>NUCLEOTIDE SEQUENCE</scope>
    <source>
        <strain evidence="10">Stoneville</strain>
        <tissue evidence="10">Whole head</tissue>
    </source>
</reference>
<evidence type="ECO:0000259" key="9">
    <source>
        <dbReference type="Pfam" id="PF03175"/>
    </source>
</evidence>
<dbReference type="Pfam" id="PF03175">
    <property type="entry name" value="DNA_pol_B_2"/>
    <property type="match status" value="2"/>
</dbReference>
<evidence type="ECO:0000256" key="1">
    <source>
        <dbReference type="ARBA" id="ARBA00005755"/>
    </source>
</evidence>
<evidence type="ECO:0000256" key="3">
    <source>
        <dbReference type="ARBA" id="ARBA00022679"/>
    </source>
</evidence>
<organism evidence="10 11">
    <name type="scientific">Tenebrio molitor</name>
    <name type="common">Yellow mealworm beetle</name>
    <dbReference type="NCBI Taxonomy" id="7067"/>
    <lineage>
        <taxon>Eukaryota</taxon>
        <taxon>Metazoa</taxon>
        <taxon>Ecdysozoa</taxon>
        <taxon>Arthropoda</taxon>
        <taxon>Hexapoda</taxon>
        <taxon>Insecta</taxon>
        <taxon>Pterygota</taxon>
        <taxon>Neoptera</taxon>
        <taxon>Endopterygota</taxon>
        <taxon>Coleoptera</taxon>
        <taxon>Polyphaga</taxon>
        <taxon>Cucujiformia</taxon>
        <taxon>Tenebrionidae</taxon>
        <taxon>Tenebrio</taxon>
    </lineage>
</organism>
<keyword evidence="7" id="KW-0238">DNA-binding</keyword>
<evidence type="ECO:0000256" key="6">
    <source>
        <dbReference type="ARBA" id="ARBA00022932"/>
    </source>
</evidence>
<evidence type="ECO:0000256" key="4">
    <source>
        <dbReference type="ARBA" id="ARBA00022695"/>
    </source>
</evidence>
<dbReference type="GO" id="GO:0003887">
    <property type="term" value="F:DNA-directed DNA polymerase activity"/>
    <property type="evidence" value="ECO:0007669"/>
    <property type="project" value="UniProtKB-KW"/>
</dbReference>